<dbReference type="AlphaFoldDB" id="A0A6N7YZT7"/>
<feature type="domain" description="SMP-30/Gluconolactonase/LRE-like region" evidence="3">
    <location>
        <begin position="12"/>
        <end position="246"/>
    </location>
</feature>
<dbReference type="Proteomes" id="UP000440096">
    <property type="component" value="Unassembled WGS sequence"/>
</dbReference>
<keyword evidence="2" id="KW-0378">Hydrolase</keyword>
<dbReference type="OrthoDB" id="2633250at2"/>
<dbReference type="PANTHER" id="PTHR47572:SF4">
    <property type="entry name" value="LACTONASE DRP35"/>
    <property type="match status" value="1"/>
</dbReference>
<sequence>MSDTMLAADLVWAESPRWRDGRVWISDTQGNRLVIVGQDGTQVHPLETPVNGTGFLPSGDLVAARMHAARLDRFDGDAWSVYADLTGFVDARLGDLLALPDGTVYVDEVRTPDEPGRLLKVDAAGRASVAAEGLVFPNGLAVIDEGRTLIVAETFAGRLTAFSMGADGKLDGRRTWFDLRERLGAGYLPDGICACRDGSVWVATMTGNAFVRVRDGDVVDRIDADGFAIACCLGDDESELYITTATSLDPGTPVMDAAHRQRTRARVTALPHHTIRPPG</sequence>
<dbReference type="Pfam" id="PF08450">
    <property type="entry name" value="SGL"/>
    <property type="match status" value="1"/>
</dbReference>
<comment type="similarity">
    <text evidence="1">Belongs to the SMP-30/CGR1 family.</text>
</comment>
<dbReference type="GO" id="GO:0016787">
    <property type="term" value="F:hydrolase activity"/>
    <property type="evidence" value="ECO:0007669"/>
    <property type="project" value="UniProtKB-KW"/>
</dbReference>
<evidence type="ECO:0000256" key="1">
    <source>
        <dbReference type="ARBA" id="ARBA00008853"/>
    </source>
</evidence>
<evidence type="ECO:0000313" key="5">
    <source>
        <dbReference type="Proteomes" id="UP000440096"/>
    </source>
</evidence>
<evidence type="ECO:0000259" key="3">
    <source>
        <dbReference type="Pfam" id="PF08450"/>
    </source>
</evidence>
<dbReference type="SUPFAM" id="SSF63829">
    <property type="entry name" value="Calcium-dependent phosphotriesterase"/>
    <property type="match status" value="1"/>
</dbReference>
<dbReference type="InterPro" id="IPR051262">
    <property type="entry name" value="SMP-30/CGR1_Lactonase"/>
</dbReference>
<dbReference type="PANTHER" id="PTHR47572">
    <property type="entry name" value="LIPOPROTEIN-RELATED"/>
    <property type="match status" value="1"/>
</dbReference>
<evidence type="ECO:0000256" key="2">
    <source>
        <dbReference type="ARBA" id="ARBA00022801"/>
    </source>
</evidence>
<evidence type="ECO:0000313" key="4">
    <source>
        <dbReference type="EMBL" id="MTD53001.1"/>
    </source>
</evidence>
<dbReference type="RefSeq" id="WP_154755254.1">
    <property type="nucleotide sequence ID" value="NZ_WMBA01000003.1"/>
</dbReference>
<protein>
    <submittedName>
        <fullName evidence="4">Gluconolactonase</fullName>
    </submittedName>
</protein>
<gene>
    <name evidence="4" type="ORF">GKO32_03275</name>
</gene>
<accession>A0A6N7YZT7</accession>
<dbReference type="EMBL" id="WMBA01000003">
    <property type="protein sequence ID" value="MTD53001.1"/>
    <property type="molecule type" value="Genomic_DNA"/>
</dbReference>
<dbReference type="Gene3D" id="2.120.10.30">
    <property type="entry name" value="TolB, C-terminal domain"/>
    <property type="match status" value="1"/>
</dbReference>
<dbReference type="InterPro" id="IPR011042">
    <property type="entry name" value="6-blade_b-propeller_TolB-like"/>
</dbReference>
<comment type="caution">
    <text evidence="4">The sequence shown here is derived from an EMBL/GenBank/DDBJ whole genome shotgun (WGS) entry which is preliminary data.</text>
</comment>
<dbReference type="InterPro" id="IPR013658">
    <property type="entry name" value="SGL"/>
</dbReference>
<reference evidence="4 5" key="1">
    <citation type="submission" date="2019-11" db="EMBL/GenBank/DDBJ databases">
        <title>Draft genome of Amycolatopsis RM579.</title>
        <authorList>
            <person name="Duangmal K."/>
            <person name="Mingma R."/>
        </authorList>
    </citation>
    <scope>NUCLEOTIDE SEQUENCE [LARGE SCALE GENOMIC DNA]</scope>
    <source>
        <strain evidence="4 5">RM579</strain>
    </source>
</reference>
<proteinExistence type="inferred from homology"/>
<name>A0A6N7YZT7_9PSEU</name>
<organism evidence="4 5">
    <name type="scientific">Amycolatopsis pithecellobii</name>
    <dbReference type="NCBI Taxonomy" id="664692"/>
    <lineage>
        <taxon>Bacteria</taxon>
        <taxon>Bacillati</taxon>
        <taxon>Actinomycetota</taxon>
        <taxon>Actinomycetes</taxon>
        <taxon>Pseudonocardiales</taxon>
        <taxon>Pseudonocardiaceae</taxon>
        <taxon>Amycolatopsis</taxon>
    </lineage>
</organism>
<keyword evidence="5" id="KW-1185">Reference proteome</keyword>